<reference evidence="1 2" key="1">
    <citation type="submission" date="2020-12" db="EMBL/GenBank/DDBJ databases">
        <title>A novel species.</title>
        <authorList>
            <person name="Li K."/>
        </authorList>
    </citation>
    <scope>NUCLEOTIDE SEQUENCE [LARGE SCALE GENOMIC DNA]</scope>
    <source>
        <strain evidence="1 2">ZYC-3</strain>
    </source>
</reference>
<dbReference type="KEGG" id="slf:JEQ17_04740"/>
<dbReference type="AlphaFoldDB" id="A0A7T7I162"/>
<dbReference type="Proteomes" id="UP000595636">
    <property type="component" value="Chromosome"/>
</dbReference>
<protein>
    <submittedName>
        <fullName evidence="1">Moenomycin biosynthesis protein MoeN5</fullName>
    </submittedName>
</protein>
<dbReference type="SUPFAM" id="SSF48576">
    <property type="entry name" value="Terpenoid synthases"/>
    <property type="match status" value="1"/>
</dbReference>
<organism evidence="1 2">
    <name type="scientific">Streptomyces liliifuscus</name>
    <dbReference type="NCBI Taxonomy" id="2797636"/>
    <lineage>
        <taxon>Bacteria</taxon>
        <taxon>Bacillati</taxon>
        <taxon>Actinomycetota</taxon>
        <taxon>Actinomycetes</taxon>
        <taxon>Kitasatosporales</taxon>
        <taxon>Streptomycetaceae</taxon>
        <taxon>Streptomyces</taxon>
    </lineage>
</organism>
<evidence type="ECO:0000313" key="1">
    <source>
        <dbReference type="EMBL" id="QQM38847.1"/>
    </source>
</evidence>
<proteinExistence type="predicted"/>
<dbReference type="Gene3D" id="1.10.600.10">
    <property type="entry name" value="Farnesyl Diphosphate Synthase"/>
    <property type="match status" value="1"/>
</dbReference>
<dbReference type="InterPro" id="IPR008949">
    <property type="entry name" value="Isoprenoid_synthase_dom_sf"/>
</dbReference>
<gene>
    <name evidence="1" type="ORF">JEQ17_04740</name>
</gene>
<evidence type="ECO:0000313" key="2">
    <source>
        <dbReference type="Proteomes" id="UP000595636"/>
    </source>
</evidence>
<keyword evidence="2" id="KW-1185">Reference proteome</keyword>
<accession>A0A7T7I162</accession>
<dbReference type="RefSeq" id="WP_200394010.1">
    <property type="nucleotide sequence ID" value="NZ_CP066831.1"/>
</dbReference>
<sequence>MTAVLPESYTTSMLVTESANRDHVTDFVARNGGSPELVAHTAALRLYLRVPHFLTEWVTEPGRRTAVARALAMDIVAMKLLDDLMDDDTGLDRVELACLCLHLHLTALHEMCALAADARAVTDVLEHDFTAVCTGQIRTKSHRAENLDEWCANASTYGATFLGCYGTLSAICGREERSVDPARRFAEAFGTIITIADDLTDYDRNGEREGNLGHLMRTGAVPARDVEALLERLRAQALDAVREQPASSGLVPVVGLYTDDVLDRLLPRHLVH</sequence>
<dbReference type="EMBL" id="CP066831">
    <property type="protein sequence ID" value="QQM38847.1"/>
    <property type="molecule type" value="Genomic_DNA"/>
</dbReference>
<name>A0A7T7I162_9ACTN</name>